<comment type="caution">
    <text evidence="2">The sequence shown here is derived from an EMBL/GenBank/DDBJ whole genome shotgun (WGS) entry which is preliminary data.</text>
</comment>
<dbReference type="AlphaFoldDB" id="A0A836CL61"/>
<dbReference type="Proteomes" id="UP000664859">
    <property type="component" value="Unassembled WGS sequence"/>
</dbReference>
<protein>
    <submittedName>
        <fullName evidence="2">Uncharacterized protein</fullName>
    </submittedName>
</protein>
<evidence type="ECO:0000313" key="3">
    <source>
        <dbReference type="Proteomes" id="UP000664859"/>
    </source>
</evidence>
<keyword evidence="1" id="KW-0472">Membrane</keyword>
<dbReference type="PANTHER" id="PTHR34548">
    <property type="entry name" value="PROTEIN TIC 21, CHLOROPLASTIC"/>
    <property type="match status" value="1"/>
</dbReference>
<dbReference type="InterPro" id="IPR022051">
    <property type="entry name" value="DUF3611"/>
</dbReference>
<proteinExistence type="predicted"/>
<sequence>MTGGPNIQSGGVPVQSTQSCKTISGAIGSAHALGRGHAGCAWQQRRKALLQLTTPLRANQADDDDEEVEYYEEVDDSDEAGELQESEVLENAQLARLKLGASNFQRLGWFSWWSQTILSTVSAIIILFSNAITERSVRGNALGNGVFLAGLAVASAGASMFWTWTLILKATAWVGRNEKKRSTPTEAQRNIIRALKVGVWINLLGALFALVGAEQIVGTLVAKVLYSGGITQGQVVASSIPATQQFRALDIFIIQANTNTLLSHFVSLAINLLLLARARTLTMIPKRVLRAQ</sequence>
<dbReference type="Pfam" id="PF12263">
    <property type="entry name" value="DUF3611"/>
    <property type="match status" value="1"/>
</dbReference>
<keyword evidence="1" id="KW-1133">Transmembrane helix</keyword>
<dbReference type="OrthoDB" id="5900at2759"/>
<gene>
    <name evidence="2" type="ORF">JKP88DRAFT_299065</name>
</gene>
<evidence type="ECO:0000313" key="2">
    <source>
        <dbReference type="EMBL" id="KAG5190377.1"/>
    </source>
</evidence>
<organism evidence="2 3">
    <name type="scientific">Tribonema minus</name>
    <dbReference type="NCBI Taxonomy" id="303371"/>
    <lineage>
        <taxon>Eukaryota</taxon>
        <taxon>Sar</taxon>
        <taxon>Stramenopiles</taxon>
        <taxon>Ochrophyta</taxon>
        <taxon>PX clade</taxon>
        <taxon>Xanthophyceae</taxon>
        <taxon>Tribonematales</taxon>
        <taxon>Tribonemataceae</taxon>
        <taxon>Tribonema</taxon>
    </lineage>
</organism>
<accession>A0A836CL61</accession>
<keyword evidence="3" id="KW-1185">Reference proteome</keyword>
<dbReference type="PANTHER" id="PTHR34548:SF2">
    <property type="entry name" value="PROTEIN TIC 21, CHLOROPLASTIC"/>
    <property type="match status" value="1"/>
</dbReference>
<feature type="transmembrane region" description="Helical" evidence="1">
    <location>
        <begin position="148"/>
        <end position="174"/>
    </location>
</feature>
<keyword evidence="1" id="KW-0812">Transmembrane</keyword>
<feature type="transmembrane region" description="Helical" evidence="1">
    <location>
        <begin position="107"/>
        <end position="128"/>
    </location>
</feature>
<name>A0A836CL61_9STRA</name>
<feature type="transmembrane region" description="Helical" evidence="1">
    <location>
        <begin position="261"/>
        <end position="278"/>
    </location>
</feature>
<dbReference type="EMBL" id="JAFCMP010000035">
    <property type="protein sequence ID" value="KAG5190377.1"/>
    <property type="molecule type" value="Genomic_DNA"/>
</dbReference>
<feature type="transmembrane region" description="Helical" evidence="1">
    <location>
        <begin position="194"/>
        <end position="213"/>
    </location>
</feature>
<reference evidence="2" key="1">
    <citation type="submission" date="2021-02" db="EMBL/GenBank/DDBJ databases">
        <title>First Annotated Genome of the Yellow-green Alga Tribonema minus.</title>
        <authorList>
            <person name="Mahan K.M."/>
        </authorList>
    </citation>
    <scope>NUCLEOTIDE SEQUENCE</scope>
    <source>
        <strain evidence="2">UTEX B ZZ1240</strain>
    </source>
</reference>
<evidence type="ECO:0000256" key="1">
    <source>
        <dbReference type="SAM" id="Phobius"/>
    </source>
</evidence>